<dbReference type="HOGENOM" id="CLU_076697_0_0_1"/>
<dbReference type="Gene3D" id="3.10.450.240">
    <property type="match status" value="1"/>
</dbReference>
<dbReference type="GO" id="GO:0032979">
    <property type="term" value="P:protein insertion into mitochondrial inner membrane from matrix"/>
    <property type="evidence" value="ECO:0007669"/>
    <property type="project" value="EnsemblFungi"/>
</dbReference>
<dbReference type="eggNOG" id="ENOG502QWPQ">
    <property type="taxonomic scope" value="Eukaryota"/>
</dbReference>
<accession>J7REQ8</accession>
<name>J7REQ8_HUIN7</name>
<dbReference type="PANTHER" id="PTHR13333:SF5">
    <property type="entry name" value="M-AAA PROTEASE-INTERACTING PROTEIN 1, MITOCHONDRIAL"/>
    <property type="match status" value="1"/>
</dbReference>
<evidence type="ECO:0000313" key="1">
    <source>
        <dbReference type="EMBL" id="CCK68038.1"/>
    </source>
</evidence>
<dbReference type="GeneID" id="34523673"/>
<keyword evidence="2" id="KW-1185">Reference proteome</keyword>
<sequence length="244" mass="28430">MRSVMLKSRALPRILNVQSTLLLREFNKARLFSTGRAVYQAEKTKKTKKQQDFNPKYMGVGNKIFIPTSYNNLPNLFFHPLIVLKALIRRIYTFGLNTFKIGIFRFQTGVKPNFLLWKNKAIESYIQVNKAFVNRDVDSVRRQVSLWVEDSLTTRVKMLPKNLVLEWQILKFNGPPRLVALEPIMAPGQPLEYLQLVYKFDTEQELIKLNTVTKETEKQLKNVIDYMVFLCDTTTNDLYLSGSI</sequence>
<reference evidence="2" key="2">
    <citation type="submission" date="2012-08" db="EMBL/GenBank/DDBJ databases">
        <title>Genome sequence of Kazachstania naganishii.</title>
        <authorList>
            <person name="Gordon J.L."/>
            <person name="Armisen D."/>
            <person name="Proux-Wera E."/>
            <person name="OhEigeartaigh S.S."/>
            <person name="Byrne K.P."/>
            <person name="Wolfe K.H."/>
        </authorList>
    </citation>
    <scope>NUCLEOTIDE SEQUENCE [LARGE SCALE GENOMIC DNA]</scope>
    <source>
        <strain evidence="2">ATCC MYA-139 / BCRC 22969 / CBS 8797 / CCRC 22969 / KCTC 17520 / NBRC 10181 / NCYC 3082</strain>
    </source>
</reference>
<dbReference type="Pfam" id="PF07961">
    <property type="entry name" value="MBA1"/>
    <property type="match status" value="1"/>
</dbReference>
<evidence type="ECO:0000313" key="2">
    <source>
        <dbReference type="Proteomes" id="UP000006310"/>
    </source>
</evidence>
<dbReference type="EMBL" id="HE978314">
    <property type="protein sequence ID" value="CCK68038.1"/>
    <property type="molecule type" value="Genomic_DNA"/>
</dbReference>
<gene>
    <name evidence="1" type="primary">KNAG0A03570</name>
    <name evidence="1" type="ordered locus">KNAG_0A03570</name>
</gene>
<dbReference type="GO" id="GO:0070131">
    <property type="term" value="P:positive regulation of mitochondrial translation"/>
    <property type="evidence" value="ECO:0007669"/>
    <property type="project" value="EnsemblFungi"/>
</dbReference>
<dbReference type="GO" id="GO:0097177">
    <property type="term" value="F:mitochondrial ribosome binding"/>
    <property type="evidence" value="ECO:0007669"/>
    <property type="project" value="EnsemblFungi"/>
</dbReference>
<dbReference type="InterPro" id="IPR024621">
    <property type="entry name" value="Mba1"/>
</dbReference>
<dbReference type="PANTHER" id="PTHR13333">
    <property type="entry name" value="M-AAA PROTEASE-INTERACTING PROTEIN 1, MITOCHONDRIAL"/>
    <property type="match status" value="1"/>
</dbReference>
<reference evidence="1 2" key="1">
    <citation type="journal article" date="2011" name="Proc. Natl. Acad. Sci. U.S.A.">
        <title>Evolutionary erosion of yeast sex chromosomes by mating-type switching accidents.</title>
        <authorList>
            <person name="Gordon J.L."/>
            <person name="Armisen D."/>
            <person name="Proux-Wera E."/>
            <person name="Oheigeartaigh S.S."/>
            <person name="Byrne K.P."/>
            <person name="Wolfe K.H."/>
        </authorList>
    </citation>
    <scope>NUCLEOTIDE SEQUENCE [LARGE SCALE GENOMIC DNA]</scope>
    <source>
        <strain evidence="2">ATCC MYA-139 / BCRC 22969 / CBS 8797 / CCRC 22969 / KCTC 17520 / NBRC 10181 / NCYC 3082</strain>
    </source>
</reference>
<dbReference type="GO" id="GO:0005743">
    <property type="term" value="C:mitochondrial inner membrane"/>
    <property type="evidence" value="ECO:0007669"/>
    <property type="project" value="EnsemblFungi"/>
</dbReference>
<dbReference type="KEGG" id="kng:KNAG_0A03570"/>
<proteinExistence type="predicted"/>
<dbReference type="STRING" id="1071383.J7REQ8"/>
<dbReference type="RefSeq" id="XP_022462284.1">
    <property type="nucleotide sequence ID" value="XM_022607863.1"/>
</dbReference>
<dbReference type="AlphaFoldDB" id="J7REQ8"/>
<protein>
    <submittedName>
        <fullName evidence="1">Uncharacterized protein</fullName>
    </submittedName>
</protein>
<organism evidence="1 2">
    <name type="scientific">Huiozyma naganishii (strain ATCC MYA-139 / BCRC 22969 / CBS 8797 / KCTC 17520 / NBRC 10181 / NCYC 3082 / Yp74L-3)</name>
    <name type="common">Yeast</name>
    <name type="synonym">Kazachstania naganishii</name>
    <dbReference type="NCBI Taxonomy" id="1071383"/>
    <lineage>
        <taxon>Eukaryota</taxon>
        <taxon>Fungi</taxon>
        <taxon>Dikarya</taxon>
        <taxon>Ascomycota</taxon>
        <taxon>Saccharomycotina</taxon>
        <taxon>Saccharomycetes</taxon>
        <taxon>Saccharomycetales</taxon>
        <taxon>Saccharomycetaceae</taxon>
        <taxon>Huiozyma</taxon>
    </lineage>
</organism>
<dbReference type="Proteomes" id="UP000006310">
    <property type="component" value="Chromosome 1"/>
</dbReference>
<dbReference type="OrthoDB" id="19619at2759"/>